<feature type="transmembrane region" description="Helical" evidence="6">
    <location>
        <begin position="246"/>
        <end position="267"/>
    </location>
</feature>
<dbReference type="PANTHER" id="PTHR43027">
    <property type="entry name" value="DOXORUBICIN RESISTANCE ABC TRANSPORTER PERMEASE PROTEIN DRRC-RELATED"/>
    <property type="match status" value="1"/>
</dbReference>
<feature type="transmembrane region" description="Helical" evidence="6">
    <location>
        <begin position="78"/>
        <end position="103"/>
    </location>
</feature>
<name>A0ABU2CQW4_9MICO</name>
<dbReference type="PRINTS" id="PR00164">
    <property type="entry name" value="ABC2TRNSPORT"/>
</dbReference>
<organism evidence="8 9">
    <name type="scientific">Promicromonospora iranensis</name>
    <dbReference type="NCBI Taxonomy" id="1105144"/>
    <lineage>
        <taxon>Bacteria</taxon>
        <taxon>Bacillati</taxon>
        <taxon>Actinomycetota</taxon>
        <taxon>Actinomycetes</taxon>
        <taxon>Micrococcales</taxon>
        <taxon>Promicromonosporaceae</taxon>
        <taxon>Promicromonospora</taxon>
    </lineage>
</organism>
<accession>A0ABU2CQW4</accession>
<comment type="similarity">
    <text evidence="6">Belongs to the ABC-2 integral membrane protein family.</text>
</comment>
<keyword evidence="4 6" id="KW-0472">Membrane</keyword>
<feature type="domain" description="ABC transmembrane type-2" evidence="7">
    <location>
        <begin position="38"/>
        <end position="270"/>
    </location>
</feature>
<feature type="transmembrane region" description="Helical" evidence="6">
    <location>
        <begin position="193"/>
        <end position="211"/>
    </location>
</feature>
<evidence type="ECO:0000256" key="1">
    <source>
        <dbReference type="ARBA" id="ARBA00004141"/>
    </source>
</evidence>
<evidence type="ECO:0000256" key="4">
    <source>
        <dbReference type="ARBA" id="ARBA00023136"/>
    </source>
</evidence>
<proteinExistence type="inferred from homology"/>
<dbReference type="Proteomes" id="UP001183585">
    <property type="component" value="Unassembled WGS sequence"/>
</dbReference>
<dbReference type="PANTHER" id="PTHR43027:SF2">
    <property type="entry name" value="TRANSPORT PERMEASE PROTEIN"/>
    <property type="match status" value="1"/>
</dbReference>
<dbReference type="InterPro" id="IPR013525">
    <property type="entry name" value="ABC2_TM"/>
</dbReference>
<feature type="transmembrane region" description="Helical" evidence="6">
    <location>
        <begin position="159"/>
        <end position="181"/>
    </location>
</feature>
<dbReference type="InterPro" id="IPR052902">
    <property type="entry name" value="ABC-2_transporter"/>
</dbReference>
<protein>
    <recommendedName>
        <fullName evidence="6">Transport permease protein</fullName>
    </recommendedName>
</protein>
<gene>
    <name evidence="8" type="ORF">J2S48_003186</name>
</gene>
<evidence type="ECO:0000256" key="6">
    <source>
        <dbReference type="RuleBase" id="RU361157"/>
    </source>
</evidence>
<comment type="caution">
    <text evidence="8">The sequence shown here is derived from an EMBL/GenBank/DDBJ whole genome shotgun (WGS) entry which is preliminary data.</text>
</comment>
<comment type="subcellular location">
    <subcellularLocation>
        <location evidence="6">Cell membrane</location>
        <topology evidence="6">Multi-pass membrane protein</topology>
    </subcellularLocation>
    <subcellularLocation>
        <location evidence="1">Membrane</location>
        <topology evidence="1">Multi-pass membrane protein</topology>
    </subcellularLocation>
</comment>
<feature type="transmembrane region" description="Helical" evidence="6">
    <location>
        <begin position="40"/>
        <end position="58"/>
    </location>
</feature>
<dbReference type="InterPro" id="IPR047817">
    <property type="entry name" value="ABC2_TM_bact-type"/>
</dbReference>
<dbReference type="EMBL" id="JAVDYE010000001">
    <property type="protein sequence ID" value="MDR7383671.1"/>
    <property type="molecule type" value="Genomic_DNA"/>
</dbReference>
<keyword evidence="6" id="KW-1003">Cell membrane</keyword>
<dbReference type="Pfam" id="PF01061">
    <property type="entry name" value="ABC2_membrane"/>
    <property type="match status" value="1"/>
</dbReference>
<keyword evidence="6" id="KW-0813">Transport</keyword>
<keyword evidence="2 6" id="KW-0812">Transmembrane</keyword>
<evidence type="ECO:0000313" key="9">
    <source>
        <dbReference type="Proteomes" id="UP001183585"/>
    </source>
</evidence>
<dbReference type="PIRSF" id="PIRSF006648">
    <property type="entry name" value="DrrB"/>
    <property type="match status" value="1"/>
</dbReference>
<dbReference type="InterPro" id="IPR000412">
    <property type="entry name" value="ABC_2_transport"/>
</dbReference>
<evidence type="ECO:0000256" key="3">
    <source>
        <dbReference type="ARBA" id="ARBA00022989"/>
    </source>
</evidence>
<reference evidence="8 9" key="1">
    <citation type="submission" date="2023-07" db="EMBL/GenBank/DDBJ databases">
        <title>Sequencing the genomes of 1000 actinobacteria strains.</title>
        <authorList>
            <person name="Klenk H.-P."/>
        </authorList>
    </citation>
    <scope>NUCLEOTIDE SEQUENCE [LARGE SCALE GENOMIC DNA]</scope>
    <source>
        <strain evidence="8 9">DSM 45554</strain>
    </source>
</reference>
<dbReference type="PROSITE" id="PS51012">
    <property type="entry name" value="ABC_TM2"/>
    <property type="match status" value="1"/>
</dbReference>
<keyword evidence="9" id="KW-1185">Reference proteome</keyword>
<keyword evidence="5" id="KW-0046">Antibiotic resistance</keyword>
<keyword evidence="3 6" id="KW-1133">Transmembrane helix</keyword>
<evidence type="ECO:0000313" key="8">
    <source>
        <dbReference type="EMBL" id="MDR7383671.1"/>
    </source>
</evidence>
<feature type="transmembrane region" description="Helical" evidence="6">
    <location>
        <begin position="124"/>
        <end position="153"/>
    </location>
</feature>
<sequence length="270" mass="28976">MTAVETTGPVRVNHEGLRFRAFWTLFGTELRVWLREPTGVFFALIFPSLLLLGLGLAVPDFSKPMADAPPPWNEAPGITSYLPTIIALAVGTISLTTMPVQFATFREKGILKRLSTTPMPPQNLIGVHMVINVLALIVSAGAAVVGGMVVLGVPFAADPLVVLLVLVLSTTAMFSLGLLVAARAEKGQTASGLGMLIYFPSLMFSGVWVPLSVMPDWMQEIGLYLPLGAAAQGLTMGWFGNEGFPLAQVLVLAVWTLVLFPLGVKLFRWT</sequence>
<evidence type="ECO:0000256" key="5">
    <source>
        <dbReference type="ARBA" id="ARBA00023251"/>
    </source>
</evidence>
<evidence type="ECO:0000259" key="7">
    <source>
        <dbReference type="PROSITE" id="PS51012"/>
    </source>
</evidence>
<evidence type="ECO:0000256" key="2">
    <source>
        <dbReference type="ARBA" id="ARBA00022692"/>
    </source>
</evidence>
<dbReference type="RefSeq" id="WP_274994879.1">
    <property type="nucleotide sequence ID" value="NZ_JAJQQP010000008.1"/>
</dbReference>